<organism evidence="7 8">
    <name type="scientific">Mycena metata</name>
    <dbReference type="NCBI Taxonomy" id="1033252"/>
    <lineage>
        <taxon>Eukaryota</taxon>
        <taxon>Fungi</taxon>
        <taxon>Dikarya</taxon>
        <taxon>Basidiomycota</taxon>
        <taxon>Agaricomycotina</taxon>
        <taxon>Agaricomycetes</taxon>
        <taxon>Agaricomycetidae</taxon>
        <taxon>Agaricales</taxon>
        <taxon>Marasmiineae</taxon>
        <taxon>Mycenaceae</taxon>
        <taxon>Mycena</taxon>
    </lineage>
</organism>
<dbReference type="GO" id="GO:0046872">
    <property type="term" value="F:metal ion binding"/>
    <property type="evidence" value="ECO:0007669"/>
    <property type="project" value="UniProtKB-KW"/>
</dbReference>
<dbReference type="SUPFAM" id="SSF48576">
    <property type="entry name" value="Terpenoid synthases"/>
    <property type="match status" value="1"/>
</dbReference>
<keyword evidence="4 6" id="KW-0460">Magnesium</keyword>
<dbReference type="PANTHER" id="PTHR35201">
    <property type="entry name" value="TERPENE SYNTHASE"/>
    <property type="match status" value="1"/>
</dbReference>
<evidence type="ECO:0000256" key="1">
    <source>
        <dbReference type="ARBA" id="ARBA00001946"/>
    </source>
</evidence>
<proteinExistence type="inferred from homology"/>
<dbReference type="SFLD" id="SFLDG01020">
    <property type="entry name" value="Terpene_Cyclase_Like_2"/>
    <property type="match status" value="1"/>
</dbReference>
<keyword evidence="8" id="KW-1185">Reference proteome</keyword>
<dbReference type="Gene3D" id="1.10.600.10">
    <property type="entry name" value="Farnesyl Diphosphate Synthase"/>
    <property type="match status" value="1"/>
</dbReference>
<evidence type="ECO:0000313" key="7">
    <source>
        <dbReference type="EMBL" id="KAJ7717154.1"/>
    </source>
</evidence>
<name>A0AAD7HBW2_9AGAR</name>
<dbReference type="EC" id="4.2.3.-" evidence="6"/>
<dbReference type="GO" id="GO:0010333">
    <property type="term" value="F:terpene synthase activity"/>
    <property type="evidence" value="ECO:0007669"/>
    <property type="project" value="InterPro"/>
</dbReference>
<dbReference type="EMBL" id="JARKIB010000281">
    <property type="protein sequence ID" value="KAJ7717154.1"/>
    <property type="molecule type" value="Genomic_DNA"/>
</dbReference>
<evidence type="ECO:0000256" key="2">
    <source>
        <dbReference type="ARBA" id="ARBA00006333"/>
    </source>
</evidence>
<dbReference type="InterPro" id="IPR008949">
    <property type="entry name" value="Isoprenoid_synthase_dom_sf"/>
</dbReference>
<keyword evidence="3 6" id="KW-0479">Metal-binding</keyword>
<evidence type="ECO:0000313" key="8">
    <source>
        <dbReference type="Proteomes" id="UP001215598"/>
    </source>
</evidence>
<evidence type="ECO:0000256" key="5">
    <source>
        <dbReference type="ARBA" id="ARBA00023239"/>
    </source>
</evidence>
<comment type="caution">
    <text evidence="7">The sequence shown here is derived from an EMBL/GenBank/DDBJ whole genome shotgun (WGS) entry which is preliminary data.</text>
</comment>
<dbReference type="AlphaFoldDB" id="A0AAD7HBW2"/>
<dbReference type="InterPro" id="IPR034686">
    <property type="entry name" value="Terpene_cyclase-like_2"/>
</dbReference>
<comment type="similarity">
    <text evidence="2 6">Belongs to the terpene synthase family.</text>
</comment>
<dbReference type="Proteomes" id="UP001215598">
    <property type="component" value="Unassembled WGS sequence"/>
</dbReference>
<sequence length="347" mass="39440">MASTPDEITFRLPNLDNTFAIFPDNGLNPNFSKIRVESREWINQYNGVVCGPKMRALMDNCNFELSTSYCFPYAGEAGLRATMDLANILWLYDEFTDTVSGAEATDAAIIVDRALRNSDFADESWICRMMKSFKQNHIDKAGPNVARRFIDNFCRYVKIVGTEAVFREQNQVLDIPSYVMFRRETSAVRTCFDLVEYCVGLDLPQHVHEDPVFVSGYNAAMDLIFWTNDLLSYNMEQSKGHGGANVVTVIMKSKGVDLQTAIDFLSGYCEALTSQLQESRRILASRDDPIYSTDAVRVIDAFGDWVRGNDQWSFATERYFGKENYIVKKTRIVKLKAPFADSYALNE</sequence>
<protein>
    <recommendedName>
        <fullName evidence="6">Terpene synthase</fullName>
        <ecNumber evidence="6">4.2.3.-</ecNumber>
    </recommendedName>
</protein>
<keyword evidence="5 6" id="KW-0456">Lyase</keyword>
<dbReference type="Pfam" id="PF19086">
    <property type="entry name" value="Terpene_syn_C_2"/>
    <property type="match status" value="1"/>
</dbReference>
<accession>A0AAD7HBW2</accession>
<gene>
    <name evidence="7" type="ORF">B0H16DRAFT_1338254</name>
</gene>
<evidence type="ECO:0000256" key="4">
    <source>
        <dbReference type="ARBA" id="ARBA00022842"/>
    </source>
</evidence>
<evidence type="ECO:0000256" key="6">
    <source>
        <dbReference type="RuleBase" id="RU366034"/>
    </source>
</evidence>
<evidence type="ECO:0000256" key="3">
    <source>
        <dbReference type="ARBA" id="ARBA00022723"/>
    </source>
</evidence>
<dbReference type="GO" id="GO:0008299">
    <property type="term" value="P:isoprenoid biosynthetic process"/>
    <property type="evidence" value="ECO:0007669"/>
    <property type="project" value="UniProtKB-ARBA"/>
</dbReference>
<reference evidence="7" key="1">
    <citation type="submission" date="2023-03" db="EMBL/GenBank/DDBJ databases">
        <title>Massive genome expansion in bonnet fungi (Mycena s.s.) driven by repeated elements and novel gene families across ecological guilds.</title>
        <authorList>
            <consortium name="Lawrence Berkeley National Laboratory"/>
            <person name="Harder C.B."/>
            <person name="Miyauchi S."/>
            <person name="Viragh M."/>
            <person name="Kuo A."/>
            <person name="Thoen E."/>
            <person name="Andreopoulos B."/>
            <person name="Lu D."/>
            <person name="Skrede I."/>
            <person name="Drula E."/>
            <person name="Henrissat B."/>
            <person name="Morin E."/>
            <person name="Kohler A."/>
            <person name="Barry K."/>
            <person name="LaButti K."/>
            <person name="Morin E."/>
            <person name="Salamov A."/>
            <person name="Lipzen A."/>
            <person name="Mereny Z."/>
            <person name="Hegedus B."/>
            <person name="Baldrian P."/>
            <person name="Stursova M."/>
            <person name="Weitz H."/>
            <person name="Taylor A."/>
            <person name="Grigoriev I.V."/>
            <person name="Nagy L.G."/>
            <person name="Martin F."/>
            <person name="Kauserud H."/>
        </authorList>
    </citation>
    <scope>NUCLEOTIDE SEQUENCE</scope>
    <source>
        <strain evidence="7">CBHHK182m</strain>
    </source>
</reference>
<dbReference type="PANTHER" id="PTHR35201:SF4">
    <property type="entry name" value="BETA-PINACENE SYNTHASE-RELATED"/>
    <property type="match status" value="1"/>
</dbReference>
<comment type="cofactor">
    <cofactor evidence="1 6">
        <name>Mg(2+)</name>
        <dbReference type="ChEBI" id="CHEBI:18420"/>
    </cofactor>
</comment>
<dbReference type="SFLD" id="SFLDS00005">
    <property type="entry name" value="Isoprenoid_Synthase_Type_I"/>
    <property type="match status" value="1"/>
</dbReference>